<evidence type="ECO:0000259" key="9">
    <source>
        <dbReference type="Pfam" id="PF01431"/>
    </source>
</evidence>
<dbReference type="GO" id="GO:0005886">
    <property type="term" value="C:plasma membrane"/>
    <property type="evidence" value="ECO:0007669"/>
    <property type="project" value="TreeGrafter"/>
</dbReference>
<dbReference type="AlphaFoldDB" id="A0A979FND1"/>
<gene>
    <name evidence="12" type="primary">LOC108670025</name>
</gene>
<evidence type="ECO:0000313" key="11">
    <source>
        <dbReference type="Proteomes" id="UP000694843"/>
    </source>
</evidence>
<dbReference type="Gene3D" id="1.10.1380.10">
    <property type="entry name" value="Neutral endopeptidase , domain2"/>
    <property type="match status" value="1"/>
</dbReference>
<dbReference type="InterPro" id="IPR042089">
    <property type="entry name" value="Peptidase_M13_dom_2"/>
</dbReference>
<dbReference type="GO" id="GO:0004222">
    <property type="term" value="F:metalloendopeptidase activity"/>
    <property type="evidence" value="ECO:0007669"/>
    <property type="project" value="InterPro"/>
</dbReference>
<evidence type="ECO:0000256" key="5">
    <source>
        <dbReference type="ARBA" id="ARBA00022801"/>
    </source>
</evidence>
<dbReference type="Pfam" id="PF05649">
    <property type="entry name" value="Peptidase_M13_N"/>
    <property type="match status" value="1"/>
</dbReference>
<dbReference type="PROSITE" id="PS51885">
    <property type="entry name" value="NEPRILYSIN"/>
    <property type="match status" value="1"/>
</dbReference>
<keyword evidence="8" id="KW-1133">Transmembrane helix</keyword>
<sequence>MSVPEHQNGALLRGPLPDIQENELLHAAPSEVKVIIRENPLQERPSTASKAAGTEEKEKKPRTQLEKFLISTCILLSSCVVVLLLLLMFQTYMTDRGRVCLTAECVNTASSLLAAMDQTADPCDDFFQFACGAWNKKHIIPEDRSSISTFEVMNDQLDLILRDLLLEPMAPDEGEATLKAKKFFTSCMNTSQIEVVGDEPLKEVIRSLGGWPVIEDSWQEPNVSIETLIGWLRGRLNQGTLIEQWVGPDERPGSVLPQLDQMELGLPDREMFLSGQSLEPPPYLQAYLKFMTDVAELMGADRESARSEFEQVIELEIRLANATVPESERHDTGSNYLQLSLRDLKTEVPGILWDDYLRAFLGSDLRETEPIVVYTMPFLKRLGHIMSSTDKRVLWNYAMWRMVMKVTPHLTQEYQSRSHEFQTVLVGVQSRRKRWSLCIESTNKRLGMAVGALFIRDNFNHESKATALEMIHTLREAFSELLEENEWMDDETRAVAREKANAMNEKIGYPDMLTSPELLALEYENLTIVEDDYLGNIFRFMEFKANKNLGRLRQEVNKSKWSTAPAVLNAFYNPNFNDIVFPAGILQPLFYSQHFPKSLNYGGIGVVIGHEMTHGFDDKGRQFDKNGNLKQWWNNRTIKAFRERAQCIIDQYSKYKVDQVNKFSDGRITQGENIADNGGIKQAYRAYRHWVDRNGEENLLPGIDLTHDQLFFLNYAQIWCGSMRPEETKIKMLVSVHSLGPIRVLGPLSNSYDFARAYNCPVGSRMNPEKKCYVW</sequence>
<proteinExistence type="inferred from homology"/>
<accession>A0A979FND1</accession>
<dbReference type="InterPro" id="IPR000718">
    <property type="entry name" value="Peptidase_M13"/>
</dbReference>
<dbReference type="RefSeq" id="XP_047738178.1">
    <property type="nucleotide sequence ID" value="XM_047882222.1"/>
</dbReference>
<keyword evidence="7" id="KW-0482">Metalloprotease</keyword>
<evidence type="ECO:0000259" key="10">
    <source>
        <dbReference type="Pfam" id="PF05649"/>
    </source>
</evidence>
<name>A0A979FND1_HYAAZ</name>
<dbReference type="OrthoDB" id="6475849at2759"/>
<feature type="domain" description="Peptidase M13 C-terminal" evidence="9">
    <location>
        <begin position="569"/>
        <end position="773"/>
    </location>
</feature>
<dbReference type="OMA" id="RDNQATI"/>
<dbReference type="SUPFAM" id="SSF55486">
    <property type="entry name" value="Metalloproteases ('zincins'), catalytic domain"/>
    <property type="match status" value="1"/>
</dbReference>
<evidence type="ECO:0000256" key="6">
    <source>
        <dbReference type="ARBA" id="ARBA00022833"/>
    </source>
</evidence>
<feature type="transmembrane region" description="Helical" evidence="8">
    <location>
        <begin position="68"/>
        <end position="89"/>
    </location>
</feature>
<dbReference type="Gene3D" id="3.40.390.10">
    <property type="entry name" value="Collagenase (Catalytic Domain)"/>
    <property type="match status" value="1"/>
</dbReference>
<evidence type="ECO:0000256" key="8">
    <source>
        <dbReference type="SAM" id="Phobius"/>
    </source>
</evidence>
<keyword evidence="11" id="KW-1185">Reference proteome</keyword>
<keyword evidence="8" id="KW-0812">Transmembrane</keyword>
<keyword evidence="8" id="KW-0472">Membrane</keyword>
<organism evidence="11 12">
    <name type="scientific">Hyalella azteca</name>
    <name type="common">Amphipod</name>
    <dbReference type="NCBI Taxonomy" id="294128"/>
    <lineage>
        <taxon>Eukaryota</taxon>
        <taxon>Metazoa</taxon>
        <taxon>Ecdysozoa</taxon>
        <taxon>Arthropoda</taxon>
        <taxon>Crustacea</taxon>
        <taxon>Multicrustacea</taxon>
        <taxon>Malacostraca</taxon>
        <taxon>Eumalacostraca</taxon>
        <taxon>Peracarida</taxon>
        <taxon>Amphipoda</taxon>
        <taxon>Senticaudata</taxon>
        <taxon>Talitrida</taxon>
        <taxon>Talitroidea</taxon>
        <taxon>Hyalellidae</taxon>
        <taxon>Hyalella</taxon>
    </lineage>
</organism>
<keyword evidence="6" id="KW-0862">Zinc</keyword>
<reference evidence="12" key="1">
    <citation type="submission" date="2025-08" db="UniProtKB">
        <authorList>
            <consortium name="RefSeq"/>
        </authorList>
    </citation>
    <scope>IDENTIFICATION</scope>
    <source>
        <tissue evidence="12">Whole organism</tissue>
    </source>
</reference>
<dbReference type="GO" id="GO:0046872">
    <property type="term" value="F:metal ion binding"/>
    <property type="evidence" value="ECO:0007669"/>
    <property type="project" value="UniProtKB-KW"/>
</dbReference>
<protein>
    <submittedName>
        <fullName evidence="12">Neprilysin-1</fullName>
    </submittedName>
</protein>
<keyword evidence="3" id="KW-0645">Protease</keyword>
<feature type="domain" description="Peptidase M13 N-terminal" evidence="10">
    <location>
        <begin position="122"/>
        <end position="510"/>
    </location>
</feature>
<dbReference type="InterPro" id="IPR018497">
    <property type="entry name" value="Peptidase_M13_C"/>
</dbReference>
<dbReference type="PANTHER" id="PTHR11733:SF241">
    <property type="entry name" value="GH26575P-RELATED"/>
    <property type="match status" value="1"/>
</dbReference>
<dbReference type="Proteomes" id="UP000694843">
    <property type="component" value="Unplaced"/>
</dbReference>
<dbReference type="Pfam" id="PF01431">
    <property type="entry name" value="Peptidase_M13"/>
    <property type="match status" value="1"/>
</dbReference>
<evidence type="ECO:0000256" key="7">
    <source>
        <dbReference type="ARBA" id="ARBA00023049"/>
    </source>
</evidence>
<dbReference type="InterPro" id="IPR024079">
    <property type="entry name" value="MetalloPept_cat_dom_sf"/>
</dbReference>
<comment type="similarity">
    <text evidence="2">Belongs to the peptidase M13 family.</text>
</comment>
<dbReference type="PRINTS" id="PR00786">
    <property type="entry name" value="NEPRILYSIN"/>
</dbReference>
<evidence type="ECO:0000256" key="1">
    <source>
        <dbReference type="ARBA" id="ARBA00001947"/>
    </source>
</evidence>
<comment type="cofactor">
    <cofactor evidence="1">
        <name>Zn(2+)</name>
        <dbReference type="ChEBI" id="CHEBI:29105"/>
    </cofactor>
</comment>
<dbReference type="KEGG" id="hazt:108670025"/>
<evidence type="ECO:0000313" key="12">
    <source>
        <dbReference type="RefSeq" id="XP_047738178.1"/>
    </source>
</evidence>
<dbReference type="GO" id="GO:0016485">
    <property type="term" value="P:protein processing"/>
    <property type="evidence" value="ECO:0007669"/>
    <property type="project" value="TreeGrafter"/>
</dbReference>
<keyword evidence="5" id="KW-0378">Hydrolase</keyword>
<keyword evidence="4" id="KW-0479">Metal-binding</keyword>
<evidence type="ECO:0000256" key="3">
    <source>
        <dbReference type="ARBA" id="ARBA00022670"/>
    </source>
</evidence>
<dbReference type="CDD" id="cd08662">
    <property type="entry name" value="M13"/>
    <property type="match status" value="1"/>
</dbReference>
<dbReference type="PANTHER" id="PTHR11733">
    <property type="entry name" value="ZINC METALLOPROTEASE FAMILY M13 NEPRILYSIN-RELATED"/>
    <property type="match status" value="1"/>
</dbReference>
<dbReference type="InterPro" id="IPR008753">
    <property type="entry name" value="Peptidase_M13_N"/>
</dbReference>
<dbReference type="GeneID" id="108670025"/>
<evidence type="ECO:0000256" key="4">
    <source>
        <dbReference type="ARBA" id="ARBA00022723"/>
    </source>
</evidence>
<evidence type="ECO:0000256" key="2">
    <source>
        <dbReference type="ARBA" id="ARBA00007357"/>
    </source>
</evidence>